<dbReference type="OrthoDB" id="449280at2759"/>
<protein>
    <submittedName>
        <fullName evidence="1">Uncharacterized protein</fullName>
    </submittedName>
</protein>
<dbReference type="EMBL" id="KZ305031">
    <property type="protein sequence ID" value="PIA47208.1"/>
    <property type="molecule type" value="Genomic_DNA"/>
</dbReference>
<accession>A0A2G5DUM4</accession>
<dbReference type="Proteomes" id="UP000230069">
    <property type="component" value="Unassembled WGS sequence"/>
</dbReference>
<organism evidence="1 2">
    <name type="scientific">Aquilegia coerulea</name>
    <name type="common">Rocky mountain columbine</name>
    <dbReference type="NCBI Taxonomy" id="218851"/>
    <lineage>
        <taxon>Eukaryota</taxon>
        <taxon>Viridiplantae</taxon>
        <taxon>Streptophyta</taxon>
        <taxon>Embryophyta</taxon>
        <taxon>Tracheophyta</taxon>
        <taxon>Spermatophyta</taxon>
        <taxon>Magnoliopsida</taxon>
        <taxon>Ranunculales</taxon>
        <taxon>Ranunculaceae</taxon>
        <taxon>Thalictroideae</taxon>
        <taxon>Aquilegia</taxon>
    </lineage>
</organism>
<dbReference type="AlphaFoldDB" id="A0A2G5DUM4"/>
<dbReference type="InParanoid" id="A0A2G5DUM4"/>
<name>A0A2G5DUM4_AQUCA</name>
<reference evidence="1 2" key="1">
    <citation type="submission" date="2017-09" db="EMBL/GenBank/DDBJ databases">
        <title>WGS assembly of Aquilegia coerulea Goldsmith.</title>
        <authorList>
            <person name="Hodges S."/>
            <person name="Kramer E."/>
            <person name="Nordborg M."/>
            <person name="Tomkins J."/>
            <person name="Borevitz J."/>
            <person name="Derieg N."/>
            <person name="Yan J."/>
            <person name="Mihaltcheva S."/>
            <person name="Hayes R.D."/>
            <person name="Rokhsar D."/>
        </authorList>
    </citation>
    <scope>NUCLEOTIDE SEQUENCE [LARGE SCALE GENOMIC DNA]</scope>
    <source>
        <strain evidence="2">cv. Goldsmith</strain>
    </source>
</reference>
<gene>
    <name evidence="1" type="ORF">AQUCO_01400119v1</name>
</gene>
<sequence>MFADFLVFEACLAMTPKGASKISNYLKVNTLCLGGYAHIIDIAVYWLPAFVIYSNWLSHKGCYYCRKSA</sequence>
<evidence type="ECO:0000313" key="1">
    <source>
        <dbReference type="EMBL" id="PIA47208.1"/>
    </source>
</evidence>
<proteinExistence type="predicted"/>
<keyword evidence="2" id="KW-1185">Reference proteome</keyword>
<evidence type="ECO:0000313" key="2">
    <source>
        <dbReference type="Proteomes" id="UP000230069"/>
    </source>
</evidence>